<evidence type="ECO:0000313" key="4">
    <source>
        <dbReference type="Proteomes" id="UP000601435"/>
    </source>
</evidence>
<feature type="region of interest" description="Disordered" evidence="1">
    <location>
        <begin position="620"/>
        <end position="640"/>
    </location>
</feature>
<dbReference type="OrthoDB" id="5358475at2759"/>
<evidence type="ECO:0000313" key="3">
    <source>
        <dbReference type="EMBL" id="CAE7941061.1"/>
    </source>
</evidence>
<organism evidence="3 4">
    <name type="scientific">Symbiodinium necroappetens</name>
    <dbReference type="NCBI Taxonomy" id="1628268"/>
    <lineage>
        <taxon>Eukaryota</taxon>
        <taxon>Sar</taxon>
        <taxon>Alveolata</taxon>
        <taxon>Dinophyceae</taxon>
        <taxon>Suessiales</taxon>
        <taxon>Symbiodiniaceae</taxon>
        <taxon>Symbiodinium</taxon>
    </lineage>
</organism>
<keyword evidence="2" id="KW-0732">Signal</keyword>
<evidence type="ECO:0000256" key="2">
    <source>
        <dbReference type="SAM" id="SignalP"/>
    </source>
</evidence>
<dbReference type="EMBL" id="CAJNJA010092985">
    <property type="protein sequence ID" value="CAE7941061.1"/>
    <property type="molecule type" value="Genomic_DNA"/>
</dbReference>
<protein>
    <submittedName>
        <fullName evidence="3">Uncharacterized protein</fullName>
    </submittedName>
</protein>
<feature type="signal peptide" evidence="2">
    <location>
        <begin position="1"/>
        <end position="18"/>
    </location>
</feature>
<dbReference type="AlphaFoldDB" id="A0A813C8Z5"/>
<comment type="caution">
    <text evidence="3">The sequence shown here is derived from an EMBL/GenBank/DDBJ whole genome shotgun (WGS) entry which is preliminary data.</text>
</comment>
<feature type="chain" id="PRO_5032614624" evidence="2">
    <location>
        <begin position="19"/>
        <end position="670"/>
    </location>
</feature>
<accession>A0A813C8Z5</accession>
<name>A0A813C8Z5_9DINO</name>
<dbReference type="PANTHER" id="PTHR31151">
    <property type="entry name" value="PROLINE-TRNA LIGASE (DUF1680)"/>
    <property type="match status" value="1"/>
</dbReference>
<proteinExistence type="predicted"/>
<keyword evidence="4" id="KW-1185">Reference proteome</keyword>
<sequence length="670" mass="75003">MAWPSFCLLLGLASTGESATGLASPRWRRIPTGSVRPGGWLKAQLELQASALTSHLPFFWDNIKETSWLGGNYDSTANIHQNTPYWLNGAVPLHLQVDNPVLAAVVEDYVFRILDRQAADGWLGPDTDRSDFYSRYPFLLAMVQYHEGLPDGEKRERILQAVLRFFAAVRERIDSGLLVTIYSSLRAPEFIFVIHYFVDFLTASGRDAQDFLDLAEKVYYGSFDWNSMWFNSSFFPRTPLPKFVSSESNGVSNAQAVKRGVVWGRQSGGTAAGFAESWFAWEQLQRFHGQVHGGFGTDEQLAGRMPSRGMELCAVVESMWSMALAAQLAPTDGQAAEALDFLESLAFNALPGSLSDDLWSHPYLQFVNSYLAVSNQPQHIWASDGPQAAMYGLSPNFECCTANFHQGYPKFTSSLFFEDPVEEQLISAVWAPSVVNASVGQARVELRTSYPFNTSLEYWIQNLKPFLLKVRLPKFLRSLANFEQSLHCWLEGRPVHLLKEPQFVKDGFLLFHISASESNRLAVRIEFPMAPRLERSADQGVSAFLGPLLLALDLAEQHRSVHYYGFASSDWNITASLPWRLGMPSDPKLTVTKMAKPGEKPMSNRDCPVRVEASLKELAEEDWPEEHGAPGRLNRSFHPKPPKAVRRSLLPYGCSSIRIAAFPALSLSEE</sequence>
<gene>
    <name evidence="3" type="ORF">SNEC2469_LOCUS34132</name>
</gene>
<reference evidence="3" key="1">
    <citation type="submission" date="2021-02" db="EMBL/GenBank/DDBJ databases">
        <authorList>
            <person name="Dougan E. K."/>
            <person name="Rhodes N."/>
            <person name="Thang M."/>
            <person name="Chan C."/>
        </authorList>
    </citation>
    <scope>NUCLEOTIDE SEQUENCE</scope>
</reference>
<evidence type="ECO:0000256" key="1">
    <source>
        <dbReference type="SAM" id="MobiDB-lite"/>
    </source>
</evidence>
<dbReference type="PANTHER" id="PTHR31151:SF0">
    <property type="entry name" value="PROLINE-TRNA LIGASE (DUF1680)"/>
    <property type="match status" value="1"/>
</dbReference>
<dbReference type="Proteomes" id="UP000601435">
    <property type="component" value="Unassembled WGS sequence"/>
</dbReference>